<feature type="compositionally biased region" description="Basic residues" evidence="6">
    <location>
        <begin position="714"/>
        <end position="726"/>
    </location>
</feature>
<dbReference type="PANTHER" id="PTHR24384">
    <property type="entry name" value="FINGER PUTATIVE TRANSCRIPTION FACTOR FAMILY-RELATED"/>
    <property type="match status" value="1"/>
</dbReference>
<comment type="caution">
    <text evidence="8">The sequence shown here is derived from an EMBL/GenBank/DDBJ whole genome shotgun (WGS) entry which is preliminary data.</text>
</comment>
<feature type="region of interest" description="Disordered" evidence="6">
    <location>
        <begin position="601"/>
        <end position="624"/>
    </location>
</feature>
<evidence type="ECO:0000313" key="9">
    <source>
        <dbReference type="Proteomes" id="UP001642540"/>
    </source>
</evidence>
<dbReference type="PANTHER" id="PTHR24384:SF196">
    <property type="entry name" value="ZINC FINGER AND BTB DOMAIN-CONTAINING PROTEIN 11"/>
    <property type="match status" value="1"/>
</dbReference>
<name>A0ABP1RCP8_9HEXA</name>
<protein>
    <recommendedName>
        <fullName evidence="7">C2H2-type domain-containing protein</fullName>
    </recommendedName>
</protein>
<evidence type="ECO:0000259" key="7">
    <source>
        <dbReference type="PROSITE" id="PS50157"/>
    </source>
</evidence>
<dbReference type="SMART" id="SM00355">
    <property type="entry name" value="ZnF_C2H2"/>
    <property type="match status" value="13"/>
</dbReference>
<feature type="region of interest" description="Disordered" evidence="6">
    <location>
        <begin position="643"/>
        <end position="672"/>
    </location>
</feature>
<evidence type="ECO:0000256" key="3">
    <source>
        <dbReference type="ARBA" id="ARBA00022771"/>
    </source>
</evidence>
<keyword evidence="1" id="KW-0479">Metal-binding</keyword>
<feature type="domain" description="C2H2-type" evidence="7">
    <location>
        <begin position="190"/>
        <end position="218"/>
    </location>
</feature>
<feature type="region of interest" description="Disordered" evidence="6">
    <location>
        <begin position="695"/>
        <end position="726"/>
    </location>
</feature>
<dbReference type="PROSITE" id="PS00028">
    <property type="entry name" value="ZINC_FINGER_C2H2_1"/>
    <property type="match status" value="8"/>
</dbReference>
<feature type="domain" description="C2H2-type" evidence="7">
    <location>
        <begin position="445"/>
        <end position="472"/>
    </location>
</feature>
<keyword evidence="2" id="KW-0677">Repeat</keyword>
<evidence type="ECO:0000313" key="8">
    <source>
        <dbReference type="EMBL" id="CAL8126110.1"/>
    </source>
</evidence>
<reference evidence="8 9" key="1">
    <citation type="submission" date="2024-08" db="EMBL/GenBank/DDBJ databases">
        <authorList>
            <person name="Cucini C."/>
            <person name="Frati F."/>
        </authorList>
    </citation>
    <scope>NUCLEOTIDE SEQUENCE [LARGE SCALE GENOMIC DNA]</scope>
</reference>
<feature type="domain" description="C2H2-type" evidence="7">
    <location>
        <begin position="127"/>
        <end position="155"/>
    </location>
</feature>
<feature type="domain" description="C2H2-type" evidence="7">
    <location>
        <begin position="27"/>
        <end position="55"/>
    </location>
</feature>
<keyword evidence="3 5" id="KW-0863">Zinc-finger</keyword>
<dbReference type="Pfam" id="PF00096">
    <property type="entry name" value="zf-C2H2"/>
    <property type="match status" value="3"/>
</dbReference>
<organism evidence="8 9">
    <name type="scientific">Orchesella dallaii</name>
    <dbReference type="NCBI Taxonomy" id="48710"/>
    <lineage>
        <taxon>Eukaryota</taxon>
        <taxon>Metazoa</taxon>
        <taxon>Ecdysozoa</taxon>
        <taxon>Arthropoda</taxon>
        <taxon>Hexapoda</taxon>
        <taxon>Collembola</taxon>
        <taxon>Entomobryomorpha</taxon>
        <taxon>Entomobryoidea</taxon>
        <taxon>Orchesellidae</taxon>
        <taxon>Orchesellinae</taxon>
        <taxon>Orchesella</taxon>
    </lineage>
</organism>
<evidence type="ECO:0000256" key="6">
    <source>
        <dbReference type="SAM" id="MobiDB-lite"/>
    </source>
</evidence>
<feature type="domain" description="C2H2-type" evidence="7">
    <location>
        <begin position="298"/>
        <end position="320"/>
    </location>
</feature>
<feature type="region of interest" description="Disordered" evidence="6">
    <location>
        <begin position="517"/>
        <end position="566"/>
    </location>
</feature>
<feature type="region of interest" description="Disordered" evidence="6">
    <location>
        <begin position="90"/>
        <end position="110"/>
    </location>
</feature>
<dbReference type="SUPFAM" id="SSF57667">
    <property type="entry name" value="beta-beta-alpha zinc fingers"/>
    <property type="match status" value="4"/>
</dbReference>
<dbReference type="PROSITE" id="PS50157">
    <property type="entry name" value="ZINC_FINGER_C2H2_2"/>
    <property type="match status" value="7"/>
</dbReference>
<dbReference type="Proteomes" id="UP001642540">
    <property type="component" value="Unassembled WGS sequence"/>
</dbReference>
<keyword evidence="4" id="KW-0862">Zinc</keyword>
<dbReference type="EMBL" id="CAXLJM020000071">
    <property type="protein sequence ID" value="CAL8126110.1"/>
    <property type="molecule type" value="Genomic_DNA"/>
</dbReference>
<dbReference type="InterPro" id="IPR036236">
    <property type="entry name" value="Znf_C2H2_sf"/>
</dbReference>
<accession>A0ABP1RCP8</accession>
<gene>
    <name evidence="8" type="ORF">ODALV1_LOCUS21270</name>
</gene>
<feature type="domain" description="C2H2-type" evidence="7">
    <location>
        <begin position="160"/>
        <end position="188"/>
    </location>
</feature>
<evidence type="ECO:0000256" key="4">
    <source>
        <dbReference type="ARBA" id="ARBA00022833"/>
    </source>
</evidence>
<dbReference type="InterPro" id="IPR050752">
    <property type="entry name" value="C2H2-ZF_domain"/>
</dbReference>
<feature type="compositionally biased region" description="Low complexity" evidence="6">
    <location>
        <begin position="695"/>
        <end position="705"/>
    </location>
</feature>
<evidence type="ECO:0000256" key="5">
    <source>
        <dbReference type="PROSITE-ProRule" id="PRU00042"/>
    </source>
</evidence>
<proteinExistence type="predicted"/>
<evidence type="ECO:0000256" key="2">
    <source>
        <dbReference type="ARBA" id="ARBA00022737"/>
    </source>
</evidence>
<feature type="compositionally biased region" description="Acidic residues" evidence="6">
    <location>
        <begin position="643"/>
        <end position="666"/>
    </location>
</feature>
<dbReference type="InterPro" id="IPR013087">
    <property type="entry name" value="Znf_C2H2_type"/>
</dbReference>
<keyword evidence="9" id="KW-1185">Reference proteome</keyword>
<feature type="domain" description="C2H2-type" evidence="7">
    <location>
        <begin position="269"/>
        <end position="297"/>
    </location>
</feature>
<dbReference type="Gene3D" id="3.30.160.60">
    <property type="entry name" value="Classic Zinc Finger"/>
    <property type="match status" value="5"/>
</dbReference>
<feature type="compositionally biased region" description="Acidic residues" evidence="6">
    <location>
        <begin position="542"/>
        <end position="561"/>
    </location>
</feature>
<sequence length="726" mass="83077">MGDIKAHGSTSKKVRVKVDVDIGSFQAVCDFCGKGFANETYVNKHKKDVHTEVNQEHQQCPKCPKSFNNMRRFWNHVILVHEAVGGVGVGSLGGGDDEEDEEGKPRGKTATDPKVEALWKMSANEEPTCIQCNKSFASRDGVRKHIRQIHLGRKRAQNPCECPKCGKKFVERNRLNKHLRTVHKLSETDFPCNLCSIVLCSADGLMRHKKNFHGVEEEPPPIDTPPTQCPYCDEVFQHQGYEAHIRTLHSEHYEEYMKSTNKSGDKQSFTCPTCGETFADNRIMRRHISRLHNPDGRYQCSECGKTFGDQKELENHMAVHQNSILEPYVKAMLKTVFGVICQTSLTCGLCQTIVYSSAEAKLHLYIKHPETFHEMVREKVTDTSLICTVCNERKETKEEMINHMELNHPEQTVPTCGFCGHKELKEREMNFHYKRFHPTDSQARHVCEVCQASFTQKRSLVHHVKRHSDSAEQCPYCPERHIKVKSHVTRKHPDRAEEYTKLVKQAIKKEREARKRFNQFLEGKPKKRSKVIDKEQASESNGSEDELSENEEEDYEEDEEMDMKPTTDCIVKATKQVSLEKYTIEKRVEQPHVIEIQRIAPPVPSPEPEQLTASDDDDTGGAAVDVDIKPNVNALNANLNAQLEDDEQMPLENEVANEEAETEEEPQNANELLCDKEVVIKVNRLTESEIDKWTSSSIATTSPTIEVPHSKNVAAKRIRKRRRRRY</sequence>
<evidence type="ECO:0000256" key="1">
    <source>
        <dbReference type="ARBA" id="ARBA00022723"/>
    </source>
</evidence>